<organism evidence="4 5">
    <name type="scientific">Acinetobacter johnsonii</name>
    <dbReference type="NCBI Taxonomy" id="40214"/>
    <lineage>
        <taxon>Bacteria</taxon>
        <taxon>Pseudomonadati</taxon>
        <taxon>Pseudomonadota</taxon>
        <taxon>Gammaproteobacteria</taxon>
        <taxon>Moraxellales</taxon>
        <taxon>Moraxellaceae</taxon>
        <taxon>Acinetobacter</taxon>
    </lineage>
</organism>
<dbReference type="EMBL" id="JAOCDR010000108">
    <property type="protein sequence ID" value="MDH0657847.1"/>
    <property type="molecule type" value="Genomic_DNA"/>
</dbReference>
<feature type="transmembrane region" description="Helical" evidence="1">
    <location>
        <begin position="6"/>
        <end position="23"/>
    </location>
</feature>
<keyword evidence="1" id="KW-0812">Transmembrane</keyword>
<keyword evidence="1" id="KW-1133">Transmembrane helix</keyword>
<dbReference type="EMBL" id="JAOCLH010000004">
    <property type="protein sequence ID" value="MDH2171516.1"/>
    <property type="molecule type" value="Genomic_DNA"/>
</dbReference>
<reference evidence="4 5" key="1">
    <citation type="submission" date="2018-10" db="EMBL/GenBank/DDBJ databases">
        <title>Transmission dynamics of multidrug resistant bacteria on intensive care unit surfaces.</title>
        <authorList>
            <person name="D'Souza A.W."/>
            <person name="Potter R.F."/>
            <person name="Wallace M."/>
            <person name="Shupe A."/>
            <person name="Patel S."/>
            <person name="Sun S."/>
            <person name="Gul D."/>
            <person name="Kwon J.H."/>
            <person name="Andleeb S."/>
            <person name="Burnham C.-A.D."/>
            <person name="Dantas G."/>
        </authorList>
    </citation>
    <scope>NUCLEOTIDE SEQUENCE [LARGE SCALE GENOMIC DNA]</scope>
    <source>
        <strain evidence="4 5">AJ_385</strain>
    </source>
</reference>
<gene>
    <name evidence="4" type="ORF">EGT73_14375</name>
    <name evidence="2" type="ORF">N5D11_17390</name>
    <name evidence="3" type="ORF">N5J46_03550</name>
</gene>
<proteinExistence type="predicted"/>
<evidence type="ECO:0000313" key="5">
    <source>
        <dbReference type="Proteomes" id="UP000277537"/>
    </source>
</evidence>
<evidence type="ECO:0000256" key="1">
    <source>
        <dbReference type="SAM" id="Phobius"/>
    </source>
</evidence>
<name>A0A427UL71_ACIJO</name>
<evidence type="ECO:0000313" key="3">
    <source>
        <dbReference type="EMBL" id="MDH2171516.1"/>
    </source>
</evidence>
<dbReference type="Proteomes" id="UP000277537">
    <property type="component" value="Unassembled WGS sequence"/>
</dbReference>
<comment type="caution">
    <text evidence="4">The sequence shown here is derived from an EMBL/GenBank/DDBJ whole genome shotgun (WGS) entry which is preliminary data.</text>
</comment>
<dbReference type="EMBL" id="RHXE01000041">
    <property type="protein sequence ID" value="RSE21242.1"/>
    <property type="molecule type" value="Genomic_DNA"/>
</dbReference>
<dbReference type="AlphaFoldDB" id="A0A427UL71"/>
<dbReference type="Proteomes" id="UP001161099">
    <property type="component" value="Unassembled WGS sequence"/>
</dbReference>
<reference evidence="2" key="2">
    <citation type="submission" date="2022-09" db="EMBL/GenBank/DDBJ databases">
        <title>Intensive care unit water sources are persistently colonized with multi-drug resistant bacteria and are the site of extensive horizontal gene transfer of antibiotic resistance genes.</title>
        <authorList>
            <person name="Diorio-Toth L."/>
        </authorList>
    </citation>
    <scope>NUCLEOTIDE SEQUENCE</scope>
    <source>
        <strain evidence="3">GD03649</strain>
        <strain evidence="2">GD03851</strain>
    </source>
</reference>
<keyword evidence="1" id="KW-0472">Membrane</keyword>
<evidence type="ECO:0000313" key="4">
    <source>
        <dbReference type="EMBL" id="RSE21242.1"/>
    </source>
</evidence>
<dbReference type="Proteomes" id="UP001162261">
    <property type="component" value="Unassembled WGS sequence"/>
</dbReference>
<evidence type="ECO:0000313" key="2">
    <source>
        <dbReference type="EMBL" id="MDH0657847.1"/>
    </source>
</evidence>
<protein>
    <submittedName>
        <fullName evidence="4">Uncharacterized protein</fullName>
    </submittedName>
</protein>
<accession>A0A427UL71</accession>
<sequence>MKFIIYPILIMVIIQPFISDYFFEKRARQLALDDKNIIRGCLFLEKKYRHRNSSDFLLYDVNIDGKVYSTMDISISGFPYYAKQFTFERKMDVNISCYKIEYVKVGYWFFERRYIYDLS</sequence>
<dbReference type="RefSeq" id="WP_125274682.1">
    <property type="nucleotide sequence ID" value="NZ_CP059080.1"/>
</dbReference>